<dbReference type="OrthoDB" id="1052227at2759"/>
<evidence type="ECO:0000313" key="2">
    <source>
        <dbReference type="EMBL" id="KAG6762001.1"/>
    </source>
</evidence>
<dbReference type="PANTHER" id="PTHR36619:SF2">
    <property type="entry name" value="OS04G0208900 PROTEIN"/>
    <property type="match status" value="1"/>
</dbReference>
<dbReference type="Proteomes" id="UP000886885">
    <property type="component" value="Chromosome 9A"/>
</dbReference>
<dbReference type="EMBL" id="JAAWWB010000017">
    <property type="protein sequence ID" value="KAG6762001.1"/>
    <property type="molecule type" value="Genomic_DNA"/>
</dbReference>
<feature type="signal peptide" evidence="1">
    <location>
        <begin position="1"/>
        <end position="21"/>
    </location>
</feature>
<keyword evidence="1" id="KW-0732">Signal</keyword>
<sequence>MSTTMFYLLFTYFLLSSNSLGITVAGRAIPSSVPSTMMPPLDSQGEEYVERKPLFNHRRPFFGTEPDVKGCLPKGYRHSSAPSRFVNNLPLISCSKLSEHELQIGDYAIHGEEPFALWNDEEISDNTKANSVFEEEDLSYNKSSSLVNVQMVR</sequence>
<accession>A0A8X7Z411</accession>
<feature type="chain" id="PRO_5036460614" evidence="1">
    <location>
        <begin position="22"/>
        <end position="153"/>
    </location>
</feature>
<keyword evidence="3" id="KW-1185">Reference proteome</keyword>
<proteinExistence type="predicted"/>
<gene>
    <name evidence="2" type="ORF">POTOM_032483</name>
</gene>
<organism evidence="2 3">
    <name type="scientific">Populus tomentosa</name>
    <name type="common">Chinese white poplar</name>
    <dbReference type="NCBI Taxonomy" id="118781"/>
    <lineage>
        <taxon>Eukaryota</taxon>
        <taxon>Viridiplantae</taxon>
        <taxon>Streptophyta</taxon>
        <taxon>Embryophyta</taxon>
        <taxon>Tracheophyta</taxon>
        <taxon>Spermatophyta</taxon>
        <taxon>Magnoliopsida</taxon>
        <taxon>eudicotyledons</taxon>
        <taxon>Gunneridae</taxon>
        <taxon>Pentapetalae</taxon>
        <taxon>rosids</taxon>
        <taxon>fabids</taxon>
        <taxon>Malpighiales</taxon>
        <taxon>Salicaceae</taxon>
        <taxon>Saliceae</taxon>
        <taxon>Populus</taxon>
    </lineage>
</organism>
<evidence type="ECO:0000256" key="1">
    <source>
        <dbReference type="SAM" id="SignalP"/>
    </source>
</evidence>
<name>A0A8X7Z411_POPTO</name>
<dbReference type="PANTHER" id="PTHR36619">
    <property type="entry name" value="OS04G0208900 PROTEIN"/>
    <property type="match status" value="1"/>
</dbReference>
<dbReference type="AlphaFoldDB" id="A0A8X7Z411"/>
<protein>
    <submittedName>
        <fullName evidence="2">Uncharacterized protein</fullName>
    </submittedName>
</protein>
<reference evidence="2" key="1">
    <citation type="journal article" date="2020" name="bioRxiv">
        <title>Hybrid origin of Populus tomentosa Carr. identified through genome sequencing and phylogenomic analysis.</title>
        <authorList>
            <person name="An X."/>
            <person name="Gao K."/>
            <person name="Chen Z."/>
            <person name="Li J."/>
            <person name="Yang X."/>
            <person name="Yang X."/>
            <person name="Zhou J."/>
            <person name="Guo T."/>
            <person name="Zhao T."/>
            <person name="Huang S."/>
            <person name="Miao D."/>
            <person name="Khan W.U."/>
            <person name="Rao P."/>
            <person name="Ye M."/>
            <person name="Lei B."/>
            <person name="Liao W."/>
            <person name="Wang J."/>
            <person name="Ji L."/>
            <person name="Li Y."/>
            <person name="Guo B."/>
            <person name="Mustafa N.S."/>
            <person name="Li S."/>
            <person name="Yun Q."/>
            <person name="Keller S.R."/>
            <person name="Mao J."/>
            <person name="Zhang R."/>
            <person name="Strauss S.H."/>
        </authorList>
    </citation>
    <scope>NUCLEOTIDE SEQUENCE</scope>
    <source>
        <strain evidence="2">GM15</strain>
        <tissue evidence="2">Leaf</tissue>
    </source>
</reference>
<comment type="caution">
    <text evidence="2">The sequence shown here is derived from an EMBL/GenBank/DDBJ whole genome shotgun (WGS) entry which is preliminary data.</text>
</comment>
<evidence type="ECO:0000313" key="3">
    <source>
        <dbReference type="Proteomes" id="UP000886885"/>
    </source>
</evidence>